<organism evidence="2 3">
    <name type="scientific">Camellia sinensis</name>
    <name type="common">Tea plant</name>
    <name type="synonym">Thea sinensis</name>
    <dbReference type="NCBI Taxonomy" id="4442"/>
    <lineage>
        <taxon>Eukaryota</taxon>
        <taxon>Viridiplantae</taxon>
        <taxon>Streptophyta</taxon>
        <taxon>Embryophyta</taxon>
        <taxon>Tracheophyta</taxon>
        <taxon>Spermatophyta</taxon>
        <taxon>Magnoliopsida</taxon>
        <taxon>eudicotyledons</taxon>
        <taxon>Gunneridae</taxon>
        <taxon>Pentapetalae</taxon>
        <taxon>asterids</taxon>
        <taxon>Ericales</taxon>
        <taxon>Theaceae</taxon>
        <taxon>Camellia</taxon>
    </lineage>
</organism>
<keyword evidence="1" id="KW-0732">Signal</keyword>
<evidence type="ECO:0008006" key="4">
    <source>
        <dbReference type="Google" id="ProtNLM"/>
    </source>
</evidence>
<evidence type="ECO:0000313" key="3">
    <source>
        <dbReference type="Proteomes" id="UP000593564"/>
    </source>
</evidence>
<reference evidence="2 3" key="2">
    <citation type="submission" date="2020-07" db="EMBL/GenBank/DDBJ databases">
        <title>Genome assembly of wild tea tree DASZ reveals pedigree and selection history of tea varieties.</title>
        <authorList>
            <person name="Zhang W."/>
        </authorList>
    </citation>
    <scope>NUCLEOTIDE SEQUENCE [LARGE SCALE GENOMIC DNA]</scope>
    <source>
        <strain evidence="3">cv. G240</strain>
        <tissue evidence="2">Leaf</tissue>
    </source>
</reference>
<feature type="chain" id="PRO_5029672590" description="Wound-responsive family protein" evidence="1">
    <location>
        <begin position="20"/>
        <end position="92"/>
    </location>
</feature>
<evidence type="ECO:0000313" key="2">
    <source>
        <dbReference type="EMBL" id="KAF5949097.1"/>
    </source>
</evidence>
<sequence>MSGARKAWIVAASIGAVEALKDQGVCRWNYVFRSLQQHAKTNLGSYYQAQRLSSSSSSAIATKIKAERVKRTEERLKKVMDLDCWGPSTIRF</sequence>
<proteinExistence type="predicted"/>
<gene>
    <name evidence="2" type="ORF">HYC85_015054</name>
</gene>
<evidence type="ECO:0000256" key="1">
    <source>
        <dbReference type="SAM" id="SignalP"/>
    </source>
</evidence>
<name>A0A7J7H983_CAMSI</name>
<reference evidence="3" key="1">
    <citation type="journal article" date="2020" name="Nat. Commun.">
        <title>Genome assembly of wild tea tree DASZ reveals pedigree and selection history of tea varieties.</title>
        <authorList>
            <person name="Zhang W."/>
            <person name="Zhang Y."/>
            <person name="Qiu H."/>
            <person name="Guo Y."/>
            <person name="Wan H."/>
            <person name="Zhang X."/>
            <person name="Scossa F."/>
            <person name="Alseekh S."/>
            <person name="Zhang Q."/>
            <person name="Wang P."/>
            <person name="Xu L."/>
            <person name="Schmidt M.H."/>
            <person name="Jia X."/>
            <person name="Li D."/>
            <person name="Zhu A."/>
            <person name="Guo F."/>
            <person name="Chen W."/>
            <person name="Ni D."/>
            <person name="Usadel B."/>
            <person name="Fernie A.R."/>
            <person name="Wen W."/>
        </authorList>
    </citation>
    <scope>NUCLEOTIDE SEQUENCE [LARGE SCALE GENOMIC DNA]</scope>
    <source>
        <strain evidence="3">cv. G240</strain>
    </source>
</reference>
<feature type="signal peptide" evidence="1">
    <location>
        <begin position="1"/>
        <end position="19"/>
    </location>
</feature>
<dbReference type="InterPro" id="IPR022251">
    <property type="entry name" value="DUF3774_wound-induced"/>
</dbReference>
<dbReference type="EMBL" id="JACBKZ010000006">
    <property type="protein sequence ID" value="KAF5949097.1"/>
    <property type="molecule type" value="Genomic_DNA"/>
</dbReference>
<accession>A0A7J7H983</accession>
<keyword evidence="3" id="KW-1185">Reference proteome</keyword>
<comment type="caution">
    <text evidence="2">The sequence shown here is derived from an EMBL/GenBank/DDBJ whole genome shotgun (WGS) entry which is preliminary data.</text>
</comment>
<dbReference type="PANTHER" id="PTHR33090">
    <property type="entry name" value="DUF3774 DOMAIN PROTEIN-RELATED"/>
    <property type="match status" value="1"/>
</dbReference>
<dbReference type="AlphaFoldDB" id="A0A7J7H983"/>
<dbReference type="Pfam" id="PF12609">
    <property type="entry name" value="DUF3774"/>
    <property type="match status" value="1"/>
</dbReference>
<protein>
    <recommendedName>
        <fullName evidence="4">Wound-responsive family protein</fullName>
    </recommendedName>
</protein>
<dbReference type="Proteomes" id="UP000593564">
    <property type="component" value="Unassembled WGS sequence"/>
</dbReference>